<evidence type="ECO:0000259" key="2">
    <source>
        <dbReference type="Pfam" id="PF01764"/>
    </source>
</evidence>
<gene>
    <name evidence="3" type="ORF">Adt_30498</name>
</gene>
<organism evidence="3 4">
    <name type="scientific">Abeliophyllum distichum</name>
    <dbReference type="NCBI Taxonomy" id="126358"/>
    <lineage>
        <taxon>Eukaryota</taxon>
        <taxon>Viridiplantae</taxon>
        <taxon>Streptophyta</taxon>
        <taxon>Embryophyta</taxon>
        <taxon>Tracheophyta</taxon>
        <taxon>Spermatophyta</taxon>
        <taxon>Magnoliopsida</taxon>
        <taxon>eudicotyledons</taxon>
        <taxon>Gunneridae</taxon>
        <taxon>Pentapetalae</taxon>
        <taxon>asterids</taxon>
        <taxon>lamiids</taxon>
        <taxon>Lamiales</taxon>
        <taxon>Oleaceae</taxon>
        <taxon>Forsythieae</taxon>
        <taxon>Abeliophyllum</taxon>
    </lineage>
</organism>
<dbReference type="InterPro" id="IPR002921">
    <property type="entry name" value="Fungal_lipase-type"/>
</dbReference>
<proteinExistence type="predicted"/>
<feature type="domain" description="Fungal lipase-type" evidence="2">
    <location>
        <begin position="386"/>
        <end position="523"/>
    </location>
</feature>
<dbReference type="SUPFAM" id="SSF53474">
    <property type="entry name" value="alpha/beta-Hydrolases"/>
    <property type="match status" value="1"/>
</dbReference>
<dbReference type="AlphaFoldDB" id="A0ABD1RBG3"/>
<name>A0ABD1RBG3_9LAMI</name>
<protein>
    <submittedName>
        <fullName evidence="3">Alpha/beta-Hydrolases superfamily protein</fullName>
    </submittedName>
</protein>
<comment type="caution">
    <text evidence="3">The sequence shown here is derived from an EMBL/GenBank/DDBJ whole genome shotgun (WGS) entry which is preliminary data.</text>
</comment>
<dbReference type="PANTHER" id="PTHR46483:SF4">
    <property type="entry name" value="PHOSPHOLIPASE A1 PLIP2, CHLOROPLASTIC"/>
    <property type="match status" value="1"/>
</dbReference>
<dbReference type="Proteomes" id="UP001604336">
    <property type="component" value="Unassembled WGS sequence"/>
</dbReference>
<evidence type="ECO:0000313" key="4">
    <source>
        <dbReference type="Proteomes" id="UP001604336"/>
    </source>
</evidence>
<dbReference type="GO" id="GO:0016787">
    <property type="term" value="F:hydrolase activity"/>
    <property type="evidence" value="ECO:0007669"/>
    <property type="project" value="UniProtKB-KW"/>
</dbReference>
<reference evidence="4" key="1">
    <citation type="submission" date="2024-07" db="EMBL/GenBank/DDBJ databases">
        <title>Two chromosome-level genome assemblies of Korean endemic species Abeliophyllum distichum and Forsythia ovata (Oleaceae).</title>
        <authorList>
            <person name="Jang H."/>
        </authorList>
    </citation>
    <scope>NUCLEOTIDE SEQUENCE [LARGE SCALE GENOMIC DNA]</scope>
</reference>
<accession>A0ABD1RBG3</accession>
<dbReference type="InterPro" id="IPR043367">
    <property type="entry name" value="PLIP1/2/3"/>
</dbReference>
<dbReference type="Gene3D" id="3.40.50.1820">
    <property type="entry name" value="alpha/beta hydrolase"/>
    <property type="match status" value="1"/>
</dbReference>
<evidence type="ECO:0000256" key="1">
    <source>
        <dbReference type="ARBA" id="ARBA00022801"/>
    </source>
</evidence>
<dbReference type="InterPro" id="IPR029058">
    <property type="entry name" value="AB_hydrolase_fold"/>
</dbReference>
<keyword evidence="4" id="KW-1185">Reference proteome</keyword>
<dbReference type="PANTHER" id="PTHR46483">
    <property type="entry name" value="PHOSPHOLIPASE A1 PLIP2, CHLOROPLASTIC"/>
    <property type="match status" value="1"/>
</dbReference>
<dbReference type="Pfam" id="PF01764">
    <property type="entry name" value="Lipase_3"/>
    <property type="match status" value="1"/>
</dbReference>
<keyword evidence="1" id="KW-0378">Hydrolase</keyword>
<sequence>MDALCLKVGIQGIAPPIAVAGYAGMEVVTSHPSQISAGRRPSEKQSVATAQRRNFPWGFTFRDPLRSLWTGGKNRFEPAIAVDDAVLVEEKEEIKKEKREKEVQNGNWVFKILHVRSLWKEVDEREGKFVEEMGTKLEEEDKIVGLNGNYNDYRENGDCCEENWECDVCGIDEENDEIIEFDRESFSKLLRKVSLAEARLYAQMSYLANLAYSIPQIKPGNLLRYHGLRFVTSSLEKKKQVLKAEDDKGLAGDQQKEEKTAADAKKALTESKEKMNGNRVSASAAYQIAASAASYLHSHTKSILRVKLAKSVPDENLHEGIGGRRDDVDMISQDVASLMATTDSVTAVVAAKEEVKQAVADDLNSTRSSPCEWFVCDDDKSATRFFVIQGSESMSSWQANLLFEPIHFEGLDVLVHRGIYEAAKGMYLQMLPEVRAHLKSHGDRATFRFTGHSLGGSLSLLLNLMLLIRGEVPVSSLLPVITFGAPSIMCGGDRLLHDLGLPQNHVQAITMHRDIVPRAFSCNYPNHVAKFLKAVNRNFRNHPCLNNQKFLYAPMGEFLVLQPDENFSPNHDLLPSGSGLYLLSCPVSNVIEAEKQIRAAREMFLNSPHPLEILSDRSAYGLEGTIKRDHDVKSYFNSVRNVIRQELNSTRKAQKEHRRRVWWSLLEPQGVNASIIVSRPITSGNMGRGQFNFSGVFRAGKESLKRCSRLVASQHMHLLVVLLLPAKLLILRTYSLIHIH</sequence>
<dbReference type="EMBL" id="JBFOLK010000009">
    <property type="protein sequence ID" value="KAL2485742.1"/>
    <property type="molecule type" value="Genomic_DNA"/>
</dbReference>
<evidence type="ECO:0000313" key="3">
    <source>
        <dbReference type="EMBL" id="KAL2485742.1"/>
    </source>
</evidence>